<organism evidence="1 2">
    <name type="scientific">Aspergillus glaucus CBS 516.65</name>
    <dbReference type="NCBI Taxonomy" id="1160497"/>
    <lineage>
        <taxon>Eukaryota</taxon>
        <taxon>Fungi</taxon>
        <taxon>Dikarya</taxon>
        <taxon>Ascomycota</taxon>
        <taxon>Pezizomycotina</taxon>
        <taxon>Eurotiomycetes</taxon>
        <taxon>Eurotiomycetidae</taxon>
        <taxon>Eurotiales</taxon>
        <taxon>Aspergillaceae</taxon>
        <taxon>Aspergillus</taxon>
        <taxon>Aspergillus subgen. Aspergillus</taxon>
    </lineage>
</organism>
<gene>
    <name evidence="1" type="ORF">ASPGLDRAFT_28945</name>
</gene>
<evidence type="ECO:0000313" key="1">
    <source>
        <dbReference type="EMBL" id="OJJ80576.1"/>
    </source>
</evidence>
<dbReference type="Proteomes" id="UP000184300">
    <property type="component" value="Unassembled WGS sequence"/>
</dbReference>
<dbReference type="AlphaFoldDB" id="A0A1L9V9F0"/>
<evidence type="ECO:0000313" key="2">
    <source>
        <dbReference type="Proteomes" id="UP000184300"/>
    </source>
</evidence>
<dbReference type="RefSeq" id="XP_022397274.1">
    <property type="nucleotide sequence ID" value="XM_022543804.1"/>
</dbReference>
<dbReference type="STRING" id="1160497.A0A1L9V9F0"/>
<reference evidence="2" key="1">
    <citation type="journal article" date="2017" name="Genome Biol.">
        <title>Comparative genomics reveals high biological diversity and specific adaptations in the industrially and medically important fungal genus Aspergillus.</title>
        <authorList>
            <person name="de Vries R.P."/>
            <person name="Riley R."/>
            <person name="Wiebenga A."/>
            <person name="Aguilar-Osorio G."/>
            <person name="Amillis S."/>
            <person name="Uchima C.A."/>
            <person name="Anderluh G."/>
            <person name="Asadollahi M."/>
            <person name="Askin M."/>
            <person name="Barry K."/>
            <person name="Battaglia E."/>
            <person name="Bayram O."/>
            <person name="Benocci T."/>
            <person name="Braus-Stromeyer S.A."/>
            <person name="Caldana C."/>
            <person name="Canovas D."/>
            <person name="Cerqueira G.C."/>
            <person name="Chen F."/>
            <person name="Chen W."/>
            <person name="Choi C."/>
            <person name="Clum A."/>
            <person name="Dos Santos R.A."/>
            <person name="Damasio A.R."/>
            <person name="Diallinas G."/>
            <person name="Emri T."/>
            <person name="Fekete E."/>
            <person name="Flipphi M."/>
            <person name="Freyberg S."/>
            <person name="Gallo A."/>
            <person name="Gournas C."/>
            <person name="Habgood R."/>
            <person name="Hainaut M."/>
            <person name="Harispe M.L."/>
            <person name="Henrissat B."/>
            <person name="Hilden K.S."/>
            <person name="Hope R."/>
            <person name="Hossain A."/>
            <person name="Karabika E."/>
            <person name="Karaffa L."/>
            <person name="Karanyi Z."/>
            <person name="Krasevec N."/>
            <person name="Kuo A."/>
            <person name="Kusch H."/>
            <person name="LaButti K."/>
            <person name="Lagendijk E.L."/>
            <person name="Lapidus A."/>
            <person name="Levasseur A."/>
            <person name="Lindquist E."/>
            <person name="Lipzen A."/>
            <person name="Logrieco A.F."/>
            <person name="MacCabe A."/>
            <person name="Maekelae M.R."/>
            <person name="Malavazi I."/>
            <person name="Melin P."/>
            <person name="Meyer V."/>
            <person name="Mielnichuk N."/>
            <person name="Miskei M."/>
            <person name="Molnar A.P."/>
            <person name="Mule G."/>
            <person name="Ngan C.Y."/>
            <person name="Orejas M."/>
            <person name="Orosz E."/>
            <person name="Ouedraogo J.P."/>
            <person name="Overkamp K.M."/>
            <person name="Park H.-S."/>
            <person name="Perrone G."/>
            <person name="Piumi F."/>
            <person name="Punt P.J."/>
            <person name="Ram A.F."/>
            <person name="Ramon A."/>
            <person name="Rauscher S."/>
            <person name="Record E."/>
            <person name="Riano-Pachon D.M."/>
            <person name="Robert V."/>
            <person name="Roehrig J."/>
            <person name="Ruller R."/>
            <person name="Salamov A."/>
            <person name="Salih N.S."/>
            <person name="Samson R.A."/>
            <person name="Sandor E."/>
            <person name="Sanguinetti M."/>
            <person name="Schuetze T."/>
            <person name="Sepcic K."/>
            <person name="Shelest E."/>
            <person name="Sherlock G."/>
            <person name="Sophianopoulou V."/>
            <person name="Squina F.M."/>
            <person name="Sun H."/>
            <person name="Susca A."/>
            <person name="Todd R.B."/>
            <person name="Tsang A."/>
            <person name="Unkles S.E."/>
            <person name="van de Wiele N."/>
            <person name="van Rossen-Uffink D."/>
            <person name="Oliveira J.V."/>
            <person name="Vesth T.C."/>
            <person name="Visser J."/>
            <person name="Yu J.-H."/>
            <person name="Zhou M."/>
            <person name="Andersen M.R."/>
            <person name="Archer D.B."/>
            <person name="Baker S.E."/>
            <person name="Benoit I."/>
            <person name="Brakhage A.A."/>
            <person name="Braus G.H."/>
            <person name="Fischer R."/>
            <person name="Frisvad J.C."/>
            <person name="Goldman G.H."/>
            <person name="Houbraken J."/>
            <person name="Oakley B."/>
            <person name="Pocsi I."/>
            <person name="Scazzocchio C."/>
            <person name="Seiboth B."/>
            <person name="vanKuyk P.A."/>
            <person name="Wortman J."/>
            <person name="Dyer P.S."/>
            <person name="Grigoriev I.V."/>
        </authorList>
    </citation>
    <scope>NUCLEOTIDE SEQUENCE [LARGE SCALE GENOMIC DNA]</scope>
    <source>
        <strain evidence="2">CBS 516.65</strain>
    </source>
</reference>
<protein>
    <submittedName>
        <fullName evidence="1">Uncharacterized protein</fullName>
    </submittedName>
</protein>
<accession>A0A1L9V9F0</accession>
<dbReference type="EMBL" id="KV878910">
    <property type="protein sequence ID" value="OJJ80576.1"/>
    <property type="molecule type" value="Genomic_DNA"/>
</dbReference>
<keyword evidence="2" id="KW-1185">Reference proteome</keyword>
<dbReference type="OrthoDB" id="1577640at2759"/>
<dbReference type="VEuPathDB" id="FungiDB:ASPGLDRAFT_28945"/>
<proteinExistence type="predicted"/>
<sequence>MSIMNGHGHSEEHPLDARSGMLRLQTDLNDRIENAEDLTHLCLTLEDGHVQAGILREEMERRYGPIGLDVLAAAENPSQHYFSQKGFVITYRPEYIECLYASMTTANLNTLKAALSWLVMLRRTPVTNQISMSWGGWERDIFGLLPLVPANWSRSCWTKMFDTGIVASLLDLGDCDGCDDDDDDDDDDFDESEFLNGLSQLLPERPLLKTGPDVMSLLAGVTRPVQVEEGYILCGRYSAVVPVLRQADGSVLWHYETKEAQGPELRADNLESLRGEWYQTFDLDLLINAPALIGWSREGELLIGTDKHTHNTTWALKESQPLLHFRGNLSIINAAVIRMPTSTNYYFMLHRSHHYSWILYDVPAKRAWLVPESSLLLYMVSIYCKDFGGKQFPPPNTPAGGQNARDYLLKNAELVIWEQRTLGDLVTSFAMTLGQIAPRYVTGGRIAGYQLMDLVHGAGQMSPETIHPRPSANWTALLRDRPCLLGANMGELITGTRSTAANSPCNHLPVGQNLLAATVQTLNDIKEYRYLPTDSCAFQYVPGGVWMTSSEAFTTCDHDENSKNDCWRNPNLPQTIVKEPKKKKTNAAQGAQAQEQEQEIPEDGVVVFGKITDRFLLFDLARRSGVAPWWDFSLTWFYCGREEGPIYRAPCSM</sequence>
<name>A0A1L9V9F0_ASPGL</name>
<dbReference type="GeneID" id="34460065"/>